<dbReference type="Gene3D" id="3.40.50.2000">
    <property type="entry name" value="Glycogen Phosphorylase B"/>
    <property type="match status" value="1"/>
</dbReference>
<keyword evidence="3" id="KW-0328">Glycosyltransferase</keyword>
<evidence type="ECO:0000259" key="5">
    <source>
        <dbReference type="Pfam" id="PF04101"/>
    </source>
</evidence>
<feature type="domain" description="Diacylglycerol glucosyltransferase N-terminal" evidence="6">
    <location>
        <begin position="153"/>
        <end position="207"/>
    </location>
</feature>
<dbReference type="AlphaFoldDB" id="A0A0S7BY73"/>
<dbReference type="GO" id="GO:0016020">
    <property type="term" value="C:membrane"/>
    <property type="evidence" value="ECO:0007669"/>
    <property type="project" value="UniProtKB-SubCell"/>
</dbReference>
<dbReference type="SUPFAM" id="SSF53756">
    <property type="entry name" value="UDP-Glycosyltransferase/glycogen phosphorylase"/>
    <property type="match status" value="1"/>
</dbReference>
<comment type="similarity">
    <text evidence="2">Belongs to the glycosyltransferase 28 family.</text>
</comment>
<dbReference type="RefSeq" id="WP_062282551.1">
    <property type="nucleotide sequence ID" value="NZ_DF968181.1"/>
</dbReference>
<evidence type="ECO:0000313" key="7">
    <source>
        <dbReference type="EMBL" id="GAP41411.1"/>
    </source>
</evidence>
<organism evidence="7">
    <name type="scientific">Flexilinea flocculi</name>
    <dbReference type="NCBI Taxonomy" id="1678840"/>
    <lineage>
        <taxon>Bacteria</taxon>
        <taxon>Bacillati</taxon>
        <taxon>Chloroflexota</taxon>
        <taxon>Anaerolineae</taxon>
        <taxon>Anaerolineales</taxon>
        <taxon>Anaerolineaceae</taxon>
        <taxon>Flexilinea</taxon>
    </lineage>
</organism>
<proteinExistence type="inferred from homology"/>
<dbReference type="Proteomes" id="UP000053370">
    <property type="component" value="Unassembled WGS sequence"/>
</dbReference>
<dbReference type="InterPro" id="IPR009695">
    <property type="entry name" value="Diacylglyc_glucosyltr_N"/>
</dbReference>
<sequence>MKRVLILTADAGFGHRSAANAIAATLQKQKSMDIEVKVQNLLNDPKTPSLLRNSQYDYDKLIRESPKLYEFGYESSDKPFPSQLAQIGLSALLFKSFSNEMDEYQPDIIVNTYPLYHPPAQTWYLINEASWTSEEISKFLPQSAISKFSFRGKHIPFITVITDFASVHLLWMSLLPDAYCVATELMRYQVIQNGLSPEKVFCTGIPINPVFSEETRTKAALRVYFGLDPEKTTVLAIGSKRVSNLMENLTVMNHSGFDLQLIMAAGGDEKLYQTMQSTQWNIPVKIVNFTQELPEMMLASDFVVTKAGGLVTSEALAAGLPMILIDVLPGQEEGNASFVQNNGAGIVISDPIKLIETISLWLRNNKAGLKLAAENARRIGRPDSSSHIVKIIQSLLDA</sequence>
<reference evidence="7" key="1">
    <citation type="journal article" date="2015" name="Genome Announc.">
        <title>Draft Genome Sequence of Anaerolineae Strain TC1, a Novel Isolate from a Methanogenic Wastewater Treatment System.</title>
        <authorList>
            <person name="Matsuura N."/>
            <person name="Tourlousse D.M."/>
            <person name="Sun L."/>
            <person name="Toyonaga M."/>
            <person name="Kuroda K."/>
            <person name="Ohashi A."/>
            <person name="Cruz R."/>
            <person name="Yamaguchi T."/>
            <person name="Sekiguchi Y."/>
        </authorList>
    </citation>
    <scope>NUCLEOTIDE SEQUENCE [LARGE SCALE GENOMIC DNA]</scope>
    <source>
        <strain evidence="7">TC1</strain>
    </source>
</reference>
<keyword evidence="8" id="KW-1185">Reference proteome</keyword>
<dbReference type="EMBL" id="DF968181">
    <property type="protein sequence ID" value="GAP41411.1"/>
    <property type="molecule type" value="Genomic_DNA"/>
</dbReference>
<keyword evidence="4 7" id="KW-0808">Transferase</keyword>
<accession>A0A0S7BY73</accession>
<protein>
    <submittedName>
        <fullName evidence="7">UDP-N-acetylglucosamine:LPS N-acetylglucosamine transferase</fullName>
    </submittedName>
</protein>
<dbReference type="STRING" id="1678840.ATC1_131400"/>
<dbReference type="PANTHER" id="PTHR43025:SF3">
    <property type="entry name" value="MONOGALACTOSYLDIACYLGLYCEROL SYNTHASE 1, CHLOROPLASTIC"/>
    <property type="match status" value="1"/>
</dbReference>
<dbReference type="Pfam" id="PF06925">
    <property type="entry name" value="MGDG_synth"/>
    <property type="match status" value="2"/>
</dbReference>
<dbReference type="Pfam" id="PF04101">
    <property type="entry name" value="Glyco_tran_28_C"/>
    <property type="match status" value="1"/>
</dbReference>
<feature type="domain" description="Glycosyl transferase family 28 C-terminal" evidence="5">
    <location>
        <begin position="252"/>
        <end position="367"/>
    </location>
</feature>
<dbReference type="PATRIC" id="fig|1678840.3.peg.2860"/>
<name>A0A0S7BY73_9CHLR</name>
<dbReference type="InterPro" id="IPR050519">
    <property type="entry name" value="Glycosyltransf_28_UgtP"/>
</dbReference>
<dbReference type="InterPro" id="IPR007235">
    <property type="entry name" value="Glyco_trans_28_C"/>
</dbReference>
<evidence type="ECO:0000313" key="8">
    <source>
        <dbReference type="Proteomes" id="UP000053370"/>
    </source>
</evidence>
<gene>
    <name evidence="7" type="ORF">ATC1_131400</name>
</gene>
<feature type="domain" description="Diacylglycerol glucosyltransferase N-terminal" evidence="6">
    <location>
        <begin position="15"/>
        <end position="115"/>
    </location>
</feature>
<dbReference type="OrthoDB" id="9815663at2"/>
<dbReference type="GO" id="GO:0009247">
    <property type="term" value="P:glycolipid biosynthetic process"/>
    <property type="evidence" value="ECO:0007669"/>
    <property type="project" value="InterPro"/>
</dbReference>
<evidence type="ECO:0000256" key="3">
    <source>
        <dbReference type="ARBA" id="ARBA00022676"/>
    </source>
</evidence>
<evidence type="ECO:0000256" key="2">
    <source>
        <dbReference type="ARBA" id="ARBA00006962"/>
    </source>
</evidence>
<evidence type="ECO:0000256" key="1">
    <source>
        <dbReference type="ARBA" id="ARBA00004370"/>
    </source>
</evidence>
<dbReference type="PANTHER" id="PTHR43025">
    <property type="entry name" value="MONOGALACTOSYLDIACYLGLYCEROL SYNTHASE"/>
    <property type="match status" value="1"/>
</dbReference>
<evidence type="ECO:0000256" key="4">
    <source>
        <dbReference type="ARBA" id="ARBA00022679"/>
    </source>
</evidence>
<dbReference type="GO" id="GO:0016758">
    <property type="term" value="F:hexosyltransferase activity"/>
    <property type="evidence" value="ECO:0007669"/>
    <property type="project" value="InterPro"/>
</dbReference>
<comment type="subcellular location">
    <subcellularLocation>
        <location evidence="1">Membrane</location>
    </subcellularLocation>
</comment>
<evidence type="ECO:0000259" key="6">
    <source>
        <dbReference type="Pfam" id="PF06925"/>
    </source>
</evidence>